<dbReference type="RefSeq" id="WP_112160025.1">
    <property type="nucleotide sequence ID" value="NZ_QKRX01000012.1"/>
</dbReference>
<keyword evidence="2" id="KW-1185">Reference proteome</keyword>
<organism evidence="1 2">
    <name type="scientific">Nitrincola tibetensis</name>
    <dbReference type="NCBI Taxonomy" id="2219697"/>
    <lineage>
        <taxon>Bacteria</taxon>
        <taxon>Pseudomonadati</taxon>
        <taxon>Pseudomonadota</taxon>
        <taxon>Gammaproteobacteria</taxon>
        <taxon>Oceanospirillales</taxon>
        <taxon>Oceanospirillaceae</taxon>
        <taxon>Nitrincola</taxon>
    </lineage>
</organism>
<accession>A0A364NJC4</accession>
<sequence>MTTQTHHPDIEIYIKNAEHADIVKWLSQRFESFTSLGNKGVLHTWNASYQDHTFKVAIHERALGKSWCSVWFQSDSTPWSVDLDCAREAANALNLQVRCIASGWQEGDNPDEWWKLENGTEEKIEWKTD</sequence>
<gene>
    <name evidence="1" type="ORF">DN062_14490</name>
</gene>
<proteinExistence type="predicted"/>
<dbReference type="AlphaFoldDB" id="A0A364NJC4"/>
<dbReference type="OrthoDB" id="1495305at2"/>
<evidence type="ECO:0000313" key="1">
    <source>
        <dbReference type="EMBL" id="RAU17120.1"/>
    </source>
</evidence>
<protein>
    <submittedName>
        <fullName evidence="1">Uncharacterized protein</fullName>
    </submittedName>
</protein>
<reference evidence="1 2" key="1">
    <citation type="submission" date="2018-06" db="EMBL/GenBank/DDBJ databases">
        <title>Nitrincola tibetense sp. nov., isolated from Lake XuguoCo on Tibetan Plateau.</title>
        <authorList>
            <person name="Xing P."/>
        </authorList>
    </citation>
    <scope>NUCLEOTIDE SEQUENCE [LARGE SCALE GENOMIC DNA]</scope>
    <source>
        <strain evidence="2">xg18</strain>
    </source>
</reference>
<evidence type="ECO:0000313" key="2">
    <source>
        <dbReference type="Proteomes" id="UP000250744"/>
    </source>
</evidence>
<dbReference type="Proteomes" id="UP000250744">
    <property type="component" value="Unassembled WGS sequence"/>
</dbReference>
<comment type="caution">
    <text evidence="1">The sequence shown here is derived from an EMBL/GenBank/DDBJ whole genome shotgun (WGS) entry which is preliminary data.</text>
</comment>
<dbReference type="EMBL" id="QKRX01000012">
    <property type="protein sequence ID" value="RAU17120.1"/>
    <property type="molecule type" value="Genomic_DNA"/>
</dbReference>
<name>A0A364NJC4_9GAMM</name>